<dbReference type="EMBL" id="JAEACU010000196">
    <property type="protein sequence ID" value="KAH7511160.1"/>
    <property type="molecule type" value="Genomic_DNA"/>
</dbReference>
<proteinExistence type="predicted"/>
<dbReference type="AlphaFoldDB" id="A0A978U9C6"/>
<dbReference type="PANTHER" id="PTHR45500">
    <property type="entry name" value="OS02G0202600 PROTEIN"/>
    <property type="match status" value="1"/>
</dbReference>
<reference evidence="1" key="1">
    <citation type="journal article" date="2021" name="Front. Plant Sci.">
        <title>Chromosome-Scale Genome Assembly for Chinese Sour Jujube and Insights Into Its Genome Evolution and Domestication Signature.</title>
        <authorList>
            <person name="Shen L.-Y."/>
            <person name="Luo H."/>
            <person name="Wang X.-L."/>
            <person name="Wang X.-M."/>
            <person name="Qiu X.-J."/>
            <person name="Liu H."/>
            <person name="Zhou S.-S."/>
            <person name="Jia K.-H."/>
            <person name="Nie S."/>
            <person name="Bao Y.-T."/>
            <person name="Zhang R.-G."/>
            <person name="Yun Q.-Z."/>
            <person name="Chai Y.-H."/>
            <person name="Lu J.-Y."/>
            <person name="Li Y."/>
            <person name="Zhao S.-W."/>
            <person name="Mao J.-F."/>
            <person name="Jia S.-G."/>
            <person name="Mao Y.-M."/>
        </authorList>
    </citation>
    <scope>NUCLEOTIDE SEQUENCE</scope>
    <source>
        <strain evidence="1">AT0</strain>
        <tissue evidence="1">Leaf</tissue>
    </source>
</reference>
<sequence length="144" mass="16269">MGDPEAQYELAFNIYWSNEPRLDYNSHVPPRNEDDLGENDYVQSDHQAFNYLERCSLPSGCCVLDRTMCEEGYGFSTMKYVCGHADAAIAYGSLLLQGVWHVSGVEIPERNSLAKEARKDAESFVIDPVEMAKRTVPYCSVSRM</sequence>
<comment type="caution">
    <text evidence="1">The sequence shown here is derived from an EMBL/GenBank/DDBJ whole genome shotgun (WGS) entry which is preliminary data.</text>
</comment>
<protein>
    <submittedName>
        <fullName evidence="1">Uncharacterized protein</fullName>
    </submittedName>
</protein>
<name>A0A978U9C6_ZIZJJ</name>
<organism evidence="1 2">
    <name type="scientific">Ziziphus jujuba var. spinosa</name>
    <dbReference type="NCBI Taxonomy" id="714518"/>
    <lineage>
        <taxon>Eukaryota</taxon>
        <taxon>Viridiplantae</taxon>
        <taxon>Streptophyta</taxon>
        <taxon>Embryophyta</taxon>
        <taxon>Tracheophyta</taxon>
        <taxon>Spermatophyta</taxon>
        <taxon>Magnoliopsida</taxon>
        <taxon>eudicotyledons</taxon>
        <taxon>Gunneridae</taxon>
        <taxon>Pentapetalae</taxon>
        <taxon>rosids</taxon>
        <taxon>fabids</taxon>
        <taxon>Rosales</taxon>
        <taxon>Rhamnaceae</taxon>
        <taxon>Paliureae</taxon>
        <taxon>Ziziphus</taxon>
    </lineage>
</organism>
<gene>
    <name evidence="1" type="ORF">FEM48_ZijujUnG0037800</name>
</gene>
<dbReference type="Proteomes" id="UP000813462">
    <property type="component" value="Unassembled WGS sequence"/>
</dbReference>
<accession>A0A978U9C6</accession>
<dbReference type="PANTHER" id="PTHR45500:SF1">
    <property type="entry name" value="OS02G0202600 PROTEIN"/>
    <property type="match status" value="1"/>
</dbReference>
<evidence type="ECO:0000313" key="1">
    <source>
        <dbReference type="EMBL" id="KAH7511160.1"/>
    </source>
</evidence>
<evidence type="ECO:0000313" key="2">
    <source>
        <dbReference type="Proteomes" id="UP000813462"/>
    </source>
</evidence>